<evidence type="ECO:0000313" key="2">
    <source>
        <dbReference type="EMBL" id="QDT33600.1"/>
    </source>
</evidence>
<organism evidence="2 3">
    <name type="scientific">Thalassoglobus polymorphus</name>
    <dbReference type="NCBI Taxonomy" id="2527994"/>
    <lineage>
        <taxon>Bacteria</taxon>
        <taxon>Pseudomonadati</taxon>
        <taxon>Planctomycetota</taxon>
        <taxon>Planctomycetia</taxon>
        <taxon>Planctomycetales</taxon>
        <taxon>Planctomycetaceae</taxon>
        <taxon>Thalassoglobus</taxon>
    </lineage>
</organism>
<sequence length="127" mass="13774" precursor="true">MTHQVKFFIALAVLFSMLTVQLTVTGSALAADDDLTIKKIMKVAFKGDLVRKVGTNKATAQEKQELLKLVKAMQGMKPPKGDSESWTEKTKALVDAVQASVDGKEDAAMLLKKSTNCAACHKSHKPE</sequence>
<keyword evidence="3" id="KW-1185">Reference proteome</keyword>
<dbReference type="EMBL" id="CP036267">
    <property type="protein sequence ID" value="QDT33600.1"/>
    <property type="molecule type" value="Genomic_DNA"/>
</dbReference>
<name>A0A517QPN6_9PLAN</name>
<dbReference type="KEGG" id="tpol:Mal48_28530"/>
<dbReference type="OrthoDB" id="283665at2"/>
<proteinExistence type="predicted"/>
<evidence type="ECO:0000313" key="3">
    <source>
        <dbReference type="Proteomes" id="UP000315724"/>
    </source>
</evidence>
<protein>
    <recommendedName>
        <fullName evidence="4">Cytochrome C</fullName>
    </recommendedName>
</protein>
<gene>
    <name evidence="2" type="ORF">Mal48_28530</name>
</gene>
<accession>A0A517QPN6</accession>
<evidence type="ECO:0000256" key="1">
    <source>
        <dbReference type="SAM" id="SignalP"/>
    </source>
</evidence>
<dbReference type="RefSeq" id="WP_145200139.1">
    <property type="nucleotide sequence ID" value="NZ_CP036267.1"/>
</dbReference>
<reference evidence="2 3" key="1">
    <citation type="submission" date="2019-02" db="EMBL/GenBank/DDBJ databases">
        <title>Deep-cultivation of Planctomycetes and their phenomic and genomic characterization uncovers novel biology.</title>
        <authorList>
            <person name="Wiegand S."/>
            <person name="Jogler M."/>
            <person name="Boedeker C."/>
            <person name="Pinto D."/>
            <person name="Vollmers J."/>
            <person name="Rivas-Marin E."/>
            <person name="Kohn T."/>
            <person name="Peeters S.H."/>
            <person name="Heuer A."/>
            <person name="Rast P."/>
            <person name="Oberbeckmann S."/>
            <person name="Bunk B."/>
            <person name="Jeske O."/>
            <person name="Meyerdierks A."/>
            <person name="Storesund J.E."/>
            <person name="Kallscheuer N."/>
            <person name="Luecker S."/>
            <person name="Lage O.M."/>
            <person name="Pohl T."/>
            <person name="Merkel B.J."/>
            <person name="Hornburger P."/>
            <person name="Mueller R.-W."/>
            <person name="Bruemmer F."/>
            <person name="Labrenz M."/>
            <person name="Spormann A.M."/>
            <person name="Op den Camp H."/>
            <person name="Overmann J."/>
            <person name="Amann R."/>
            <person name="Jetten M.S.M."/>
            <person name="Mascher T."/>
            <person name="Medema M.H."/>
            <person name="Devos D.P."/>
            <person name="Kaster A.-K."/>
            <person name="Ovreas L."/>
            <person name="Rohde M."/>
            <person name="Galperin M.Y."/>
            <person name="Jogler C."/>
        </authorList>
    </citation>
    <scope>NUCLEOTIDE SEQUENCE [LARGE SCALE GENOMIC DNA]</scope>
    <source>
        <strain evidence="2 3">Mal48</strain>
    </source>
</reference>
<dbReference type="AlphaFoldDB" id="A0A517QPN6"/>
<dbReference type="Proteomes" id="UP000315724">
    <property type="component" value="Chromosome"/>
</dbReference>
<keyword evidence="1" id="KW-0732">Signal</keyword>
<evidence type="ECO:0008006" key="4">
    <source>
        <dbReference type="Google" id="ProtNLM"/>
    </source>
</evidence>
<feature type="chain" id="PRO_5022045064" description="Cytochrome C" evidence="1">
    <location>
        <begin position="31"/>
        <end position="127"/>
    </location>
</feature>
<feature type="signal peptide" evidence="1">
    <location>
        <begin position="1"/>
        <end position="30"/>
    </location>
</feature>